<dbReference type="RefSeq" id="WP_092750013.1">
    <property type="nucleotide sequence ID" value="NZ_FMYL01000015.1"/>
</dbReference>
<dbReference type="SUPFAM" id="SSF47781">
    <property type="entry name" value="RuvA domain 2-like"/>
    <property type="match status" value="1"/>
</dbReference>
<keyword evidence="9" id="KW-1185">Reference proteome</keyword>
<evidence type="ECO:0000256" key="4">
    <source>
        <dbReference type="ARBA" id="ARBA00022833"/>
    </source>
</evidence>
<dbReference type="GO" id="GO:0046872">
    <property type="term" value="F:metal ion binding"/>
    <property type="evidence" value="ECO:0007669"/>
    <property type="project" value="UniProtKB-KW"/>
</dbReference>
<evidence type="ECO:0000256" key="1">
    <source>
        <dbReference type="ARBA" id="ARBA00022670"/>
    </source>
</evidence>
<accession>A0A1G6KA14</accession>
<keyword evidence="4" id="KW-0862">Zinc</keyword>
<dbReference type="GO" id="GO:0006508">
    <property type="term" value="P:proteolysis"/>
    <property type="evidence" value="ECO:0007669"/>
    <property type="project" value="UniProtKB-KW"/>
</dbReference>
<evidence type="ECO:0000313" key="8">
    <source>
        <dbReference type="EMBL" id="SDC27166.1"/>
    </source>
</evidence>
<dbReference type="PANTHER" id="PTHR30471:SF3">
    <property type="entry name" value="UPF0758 PROTEIN YEES-RELATED"/>
    <property type="match status" value="1"/>
</dbReference>
<dbReference type="InterPro" id="IPR025657">
    <property type="entry name" value="RadC_JAB"/>
</dbReference>
<dbReference type="Pfam" id="PF04002">
    <property type="entry name" value="RadC"/>
    <property type="match status" value="1"/>
</dbReference>
<dbReference type="NCBIfam" id="NF000642">
    <property type="entry name" value="PRK00024.1"/>
    <property type="match status" value="1"/>
</dbReference>
<gene>
    <name evidence="8" type="ORF">SAMN05421733_11514</name>
</gene>
<evidence type="ECO:0000259" key="7">
    <source>
        <dbReference type="PROSITE" id="PS50249"/>
    </source>
</evidence>
<reference evidence="9" key="1">
    <citation type="submission" date="2016-09" db="EMBL/GenBank/DDBJ databases">
        <authorList>
            <person name="Varghese N."/>
            <person name="Submissions S."/>
        </authorList>
    </citation>
    <scope>NUCLEOTIDE SEQUENCE [LARGE SCALE GENOMIC DNA]</scope>
    <source>
        <strain evidence="9">ANC 4422</strain>
    </source>
</reference>
<protein>
    <submittedName>
        <fullName evidence="8">DNA repair protein RadC</fullName>
    </submittedName>
</protein>
<keyword evidence="3" id="KW-0378">Hydrolase</keyword>
<keyword evidence="2" id="KW-0479">Metal-binding</keyword>
<dbReference type="EMBL" id="FMYL01000015">
    <property type="protein sequence ID" value="SDC27166.1"/>
    <property type="molecule type" value="Genomic_DNA"/>
</dbReference>
<dbReference type="PANTHER" id="PTHR30471">
    <property type="entry name" value="DNA REPAIR PROTEIN RADC"/>
    <property type="match status" value="1"/>
</dbReference>
<keyword evidence="5" id="KW-0482">Metalloprotease</keyword>
<keyword evidence="1" id="KW-0645">Protease</keyword>
<dbReference type="Gene3D" id="3.40.140.10">
    <property type="entry name" value="Cytidine Deaminase, domain 2"/>
    <property type="match status" value="1"/>
</dbReference>
<dbReference type="Pfam" id="PF20582">
    <property type="entry name" value="UPF0758_N"/>
    <property type="match status" value="1"/>
</dbReference>
<dbReference type="OrthoDB" id="9804482at2"/>
<dbReference type="AlphaFoldDB" id="A0A1G6KA14"/>
<evidence type="ECO:0000256" key="5">
    <source>
        <dbReference type="ARBA" id="ARBA00023049"/>
    </source>
</evidence>
<dbReference type="InterPro" id="IPR010994">
    <property type="entry name" value="RuvA_2-like"/>
</dbReference>
<dbReference type="Proteomes" id="UP000242501">
    <property type="component" value="Unassembled WGS sequence"/>
</dbReference>
<dbReference type="InterPro" id="IPR046778">
    <property type="entry name" value="UPF0758_N"/>
</dbReference>
<comment type="similarity">
    <text evidence="6">Belongs to the UPF0758 family.</text>
</comment>
<dbReference type="SUPFAM" id="SSF102712">
    <property type="entry name" value="JAB1/MPN domain"/>
    <property type="match status" value="1"/>
</dbReference>
<dbReference type="NCBIfam" id="TIGR00608">
    <property type="entry name" value="radc"/>
    <property type="match status" value="1"/>
</dbReference>
<sequence>MSNYHTTSPIHSWPEQERPRERLLKQGPQSLSDAELLAIFLRSGSQQHSAVSLARQLIQHFGGLNPIFDCTLEQLTTFHGIGHTKYAQLMAVKELGRRYIEQDYTLAKKPFNESKKVIDFLRYQLQGEKREVFAVLCLDAELCQLNFSTLFYGSLNQCQFSSNQFTRHVIAQHASQIIICHTHPFGHAVPSEADHHLTAQIQQICNLLEIKLIDHCIISPTGSFSFAENELI</sequence>
<feature type="domain" description="MPN" evidence="7">
    <location>
        <begin position="110"/>
        <end position="232"/>
    </location>
</feature>
<evidence type="ECO:0000256" key="3">
    <source>
        <dbReference type="ARBA" id="ARBA00022801"/>
    </source>
</evidence>
<proteinExistence type="inferred from homology"/>
<organism evidence="8 9">
    <name type="scientific">Acinetobacter boissieri</name>
    <dbReference type="NCBI Taxonomy" id="1219383"/>
    <lineage>
        <taxon>Bacteria</taxon>
        <taxon>Pseudomonadati</taxon>
        <taxon>Pseudomonadota</taxon>
        <taxon>Gammaproteobacteria</taxon>
        <taxon>Moraxellales</taxon>
        <taxon>Moraxellaceae</taxon>
        <taxon>Acinetobacter</taxon>
    </lineage>
</organism>
<name>A0A1G6KA14_9GAMM</name>
<evidence type="ECO:0000256" key="2">
    <source>
        <dbReference type="ARBA" id="ARBA00022723"/>
    </source>
</evidence>
<dbReference type="CDD" id="cd08071">
    <property type="entry name" value="MPN_DUF2466"/>
    <property type="match status" value="1"/>
</dbReference>
<dbReference type="PROSITE" id="PS50249">
    <property type="entry name" value="MPN"/>
    <property type="match status" value="1"/>
</dbReference>
<dbReference type="Gene3D" id="1.10.150.20">
    <property type="entry name" value="5' to 3' exonuclease, C-terminal subdomain"/>
    <property type="match status" value="1"/>
</dbReference>
<dbReference type="InterPro" id="IPR037518">
    <property type="entry name" value="MPN"/>
</dbReference>
<dbReference type="GO" id="GO:0008237">
    <property type="term" value="F:metallopeptidase activity"/>
    <property type="evidence" value="ECO:0007669"/>
    <property type="project" value="UniProtKB-KW"/>
</dbReference>
<evidence type="ECO:0000256" key="6">
    <source>
        <dbReference type="RuleBase" id="RU003797"/>
    </source>
</evidence>
<evidence type="ECO:0000313" key="9">
    <source>
        <dbReference type="Proteomes" id="UP000242501"/>
    </source>
</evidence>
<dbReference type="STRING" id="1219383.SAMN05421733_11514"/>
<dbReference type="InterPro" id="IPR001405">
    <property type="entry name" value="UPF0758"/>
</dbReference>